<keyword evidence="9" id="KW-1185">Reference proteome</keyword>
<evidence type="ECO:0000256" key="1">
    <source>
        <dbReference type="ARBA" id="ARBA00022603"/>
    </source>
</evidence>
<dbReference type="Gene3D" id="2.70.160.11">
    <property type="entry name" value="Hnrnp arginine n-methyltransferase1"/>
    <property type="match status" value="1"/>
</dbReference>
<comment type="caution">
    <text evidence="8">The sequence shown here is derived from an EMBL/GenBank/DDBJ whole genome shotgun (WGS) entry which is preliminary data.</text>
</comment>
<evidence type="ECO:0000256" key="4">
    <source>
        <dbReference type="ARBA" id="ARBA00047384"/>
    </source>
</evidence>
<gene>
    <name evidence="8" type="ORF">COCNU_01G016720</name>
</gene>
<dbReference type="GO" id="GO:0005634">
    <property type="term" value="C:nucleus"/>
    <property type="evidence" value="ECO:0007669"/>
    <property type="project" value="TreeGrafter"/>
</dbReference>
<evidence type="ECO:0000256" key="3">
    <source>
        <dbReference type="ARBA" id="ARBA00022691"/>
    </source>
</evidence>
<keyword evidence="3 6" id="KW-0949">S-adenosyl-L-methionine</keyword>
<accession>A0A8K0HX18</accession>
<dbReference type="Pfam" id="PF12756">
    <property type="entry name" value="zf-C2H2_2"/>
    <property type="match status" value="1"/>
</dbReference>
<dbReference type="InterPro" id="IPR041661">
    <property type="entry name" value="ZN622/Rei1/Reh1_Znf-C2H2"/>
</dbReference>
<dbReference type="FunFam" id="3.40.50.150:FF:000016">
    <property type="entry name" value="Protein arginine N-methyltransferase 6"/>
    <property type="match status" value="1"/>
</dbReference>
<evidence type="ECO:0000313" key="8">
    <source>
        <dbReference type="EMBL" id="KAG1327738.1"/>
    </source>
</evidence>
<dbReference type="EMBL" id="CM017872">
    <property type="protein sequence ID" value="KAG1327738.1"/>
    <property type="molecule type" value="Genomic_DNA"/>
</dbReference>
<dbReference type="InterPro" id="IPR055135">
    <property type="entry name" value="PRMT_dom"/>
</dbReference>
<reference evidence="8" key="2">
    <citation type="submission" date="2019-07" db="EMBL/GenBank/DDBJ databases">
        <authorList>
            <person name="Yang Y."/>
            <person name="Bocs S."/>
            <person name="Baudouin L."/>
        </authorList>
    </citation>
    <scope>NUCLEOTIDE SEQUENCE</scope>
    <source>
        <tissue evidence="8">Spear leaf of Hainan Tall coconut</tissue>
    </source>
</reference>
<dbReference type="GO" id="GO:0035242">
    <property type="term" value="F:protein-arginine omega-N asymmetric methyltransferase activity"/>
    <property type="evidence" value="ECO:0007669"/>
    <property type="project" value="UniProtKB-EC"/>
</dbReference>
<feature type="domain" description="C2H2-type" evidence="7">
    <location>
        <begin position="43"/>
        <end position="64"/>
    </location>
</feature>
<dbReference type="Gene3D" id="3.40.50.150">
    <property type="entry name" value="Vaccinia Virus protein VP39"/>
    <property type="match status" value="1"/>
</dbReference>
<reference evidence="8" key="1">
    <citation type="journal article" date="2017" name="Gigascience">
        <title>The genome draft of coconut (Cocos nucifera).</title>
        <authorList>
            <person name="Xiao Y."/>
            <person name="Xu P."/>
            <person name="Fan H."/>
            <person name="Baudouin L."/>
            <person name="Xia W."/>
            <person name="Bocs S."/>
            <person name="Xu J."/>
            <person name="Li Q."/>
            <person name="Guo A."/>
            <person name="Zhou L."/>
            <person name="Li J."/>
            <person name="Wu Y."/>
            <person name="Ma Z."/>
            <person name="Armero A."/>
            <person name="Issali A.E."/>
            <person name="Liu N."/>
            <person name="Peng M."/>
            <person name="Yang Y."/>
        </authorList>
    </citation>
    <scope>NUCLEOTIDE SEQUENCE</scope>
    <source>
        <tissue evidence="8">Spear leaf of Hainan Tall coconut</tissue>
    </source>
</reference>
<dbReference type="PANTHER" id="PTHR11006">
    <property type="entry name" value="PROTEIN ARGININE N-METHYLTRANSFERASE"/>
    <property type="match status" value="1"/>
</dbReference>
<dbReference type="InterPro" id="IPR041698">
    <property type="entry name" value="Methyltransf_25"/>
</dbReference>
<dbReference type="SUPFAM" id="SSF53335">
    <property type="entry name" value="S-adenosyl-L-methionine-dependent methyltransferases"/>
    <property type="match status" value="1"/>
</dbReference>
<dbReference type="Pfam" id="PF22528">
    <property type="entry name" value="PRMT_C"/>
    <property type="match status" value="1"/>
</dbReference>
<dbReference type="Proteomes" id="UP000797356">
    <property type="component" value="Chromosome 1"/>
</dbReference>
<organism evidence="8 9">
    <name type="scientific">Cocos nucifera</name>
    <name type="common">Coconut palm</name>
    <dbReference type="NCBI Taxonomy" id="13894"/>
    <lineage>
        <taxon>Eukaryota</taxon>
        <taxon>Viridiplantae</taxon>
        <taxon>Streptophyta</taxon>
        <taxon>Embryophyta</taxon>
        <taxon>Tracheophyta</taxon>
        <taxon>Spermatophyta</taxon>
        <taxon>Magnoliopsida</taxon>
        <taxon>Liliopsida</taxon>
        <taxon>Arecaceae</taxon>
        <taxon>Arecoideae</taxon>
        <taxon>Cocoseae</taxon>
        <taxon>Attaleinae</taxon>
        <taxon>Cocos</taxon>
    </lineage>
</organism>
<evidence type="ECO:0000256" key="5">
    <source>
        <dbReference type="ARBA" id="ARBA00049303"/>
    </source>
</evidence>
<dbReference type="GO" id="GO:0032259">
    <property type="term" value="P:methylation"/>
    <property type="evidence" value="ECO:0007669"/>
    <property type="project" value="UniProtKB-KW"/>
</dbReference>
<dbReference type="PANTHER" id="PTHR11006:SF89">
    <property type="entry name" value="PROTEIN ARGININE N-METHYLTRANSFERASE 3-RELATED"/>
    <property type="match status" value="1"/>
</dbReference>
<evidence type="ECO:0000259" key="7">
    <source>
        <dbReference type="PROSITE" id="PS00028"/>
    </source>
</evidence>
<protein>
    <recommendedName>
        <fullName evidence="7">C2H2-type domain-containing protein</fullName>
    </recommendedName>
</protein>
<dbReference type="AlphaFoldDB" id="A0A8K0HX18"/>
<dbReference type="InterPro" id="IPR029063">
    <property type="entry name" value="SAM-dependent_MTases_sf"/>
</dbReference>
<name>A0A8K0HX18_COCNU</name>
<keyword evidence="2 6" id="KW-0808">Transferase</keyword>
<dbReference type="InterPro" id="IPR025799">
    <property type="entry name" value="Arg_MeTrfase"/>
</dbReference>
<comment type="catalytic activity">
    <reaction evidence="5">
        <text>L-arginyl-[protein] + S-adenosyl-L-methionine = N(omega)-methyl-L-arginyl-[protein] + S-adenosyl-L-homocysteine + H(+)</text>
        <dbReference type="Rhea" id="RHEA:48100"/>
        <dbReference type="Rhea" id="RHEA-COMP:10532"/>
        <dbReference type="Rhea" id="RHEA-COMP:11990"/>
        <dbReference type="ChEBI" id="CHEBI:15378"/>
        <dbReference type="ChEBI" id="CHEBI:29965"/>
        <dbReference type="ChEBI" id="CHEBI:57856"/>
        <dbReference type="ChEBI" id="CHEBI:59789"/>
        <dbReference type="ChEBI" id="CHEBI:65280"/>
    </reaction>
    <physiologicalReaction direction="left-to-right" evidence="5">
        <dbReference type="Rhea" id="RHEA:48101"/>
    </physiologicalReaction>
</comment>
<evidence type="ECO:0000313" key="9">
    <source>
        <dbReference type="Proteomes" id="UP000797356"/>
    </source>
</evidence>
<dbReference type="CDD" id="cd02440">
    <property type="entry name" value="AdoMet_MTases"/>
    <property type="match status" value="1"/>
</dbReference>
<proteinExistence type="predicted"/>
<dbReference type="OrthoDB" id="7848332at2759"/>
<dbReference type="Pfam" id="PF13649">
    <property type="entry name" value="Methyltransf_25"/>
    <property type="match status" value="1"/>
</dbReference>
<dbReference type="InterPro" id="IPR036236">
    <property type="entry name" value="Znf_C2H2_sf"/>
</dbReference>
<dbReference type="GO" id="GO:0042054">
    <property type="term" value="F:histone methyltransferase activity"/>
    <property type="evidence" value="ECO:0007669"/>
    <property type="project" value="TreeGrafter"/>
</dbReference>
<dbReference type="PROSITE" id="PS00028">
    <property type="entry name" value="ZINC_FINGER_C2H2_1"/>
    <property type="match status" value="1"/>
</dbReference>
<dbReference type="PROSITE" id="PS51678">
    <property type="entry name" value="SAM_MT_PRMT"/>
    <property type="match status" value="1"/>
</dbReference>
<dbReference type="InterPro" id="IPR013087">
    <property type="entry name" value="Znf_C2H2_type"/>
</dbReference>
<dbReference type="SUPFAM" id="SSF57667">
    <property type="entry name" value="beta-beta-alpha zinc fingers"/>
    <property type="match status" value="1"/>
</dbReference>
<keyword evidence="1 6" id="KW-0489">Methyltransferase</keyword>
<sequence>METKAATPKLGFEEEAAAEEEEEIEGWDEWQSDEDNSIAEFLCLFCSFRFDSTETLFNHCSSDHAFDFHVIVRDLGLDFYGSFKLINYVRSQVAEKKCWSCGLTFECSKDLQNHLHAAVGYEKGGKFLWEDDQYLKPFMADDPLLHSFAADEDDEDYNVLVDKEELMRELVSNEDFAELCNDSQEILRDSSSELDIVQNIGNKQGHAENMACHFDKMKTNGILMEENFGPFHQRRKDRQLRFSIANVTTAREIMDVNENYFGAYGSFGIHREMLSDKVRMDAYRGALLKNPCLMNQANVLDVGCGTGILSLFAAQAGASRVIAVEASVKMASVATQIVKDNGLLLEGTEKGDEKQCSGKIKVVQCMIEELDQHIQVSPHSIDVLVSEWMGYCLLYESMLSSVLYARDHWLKPGGAILPDTATIFGAGFGRGGTSIPFWENVYGFNMSCISKEVVEDASRVPIVDIVDGQDIITESAVLQSFDLASMKPDDMDFTASFELKLRSDLQGDSTTSTLGIWCYGIVLWFETGFTSRFCKEMPSVLSTSPYSPGTHWSQTILTFCEPIVMQSDKSIPDSAASVGTEGCPAVRIRSRISIVRSSAHRSIDISMETTGISSDGRKCSWPVQIFNL</sequence>
<evidence type="ECO:0000256" key="2">
    <source>
        <dbReference type="ARBA" id="ARBA00022679"/>
    </source>
</evidence>
<evidence type="ECO:0000256" key="6">
    <source>
        <dbReference type="PROSITE-ProRule" id="PRU01015"/>
    </source>
</evidence>
<comment type="catalytic activity">
    <reaction evidence="4">
        <text>L-arginyl-[protein] + 2 S-adenosyl-L-methionine = N(omega),N(omega)-dimethyl-L-arginyl-[protein] + 2 S-adenosyl-L-homocysteine + 2 H(+)</text>
        <dbReference type="Rhea" id="RHEA:48096"/>
        <dbReference type="Rhea" id="RHEA-COMP:10532"/>
        <dbReference type="Rhea" id="RHEA-COMP:11991"/>
        <dbReference type="ChEBI" id="CHEBI:15378"/>
        <dbReference type="ChEBI" id="CHEBI:29965"/>
        <dbReference type="ChEBI" id="CHEBI:57856"/>
        <dbReference type="ChEBI" id="CHEBI:59789"/>
        <dbReference type="ChEBI" id="CHEBI:61897"/>
        <dbReference type="EC" id="2.1.1.319"/>
    </reaction>
    <physiologicalReaction direction="left-to-right" evidence="4">
        <dbReference type="Rhea" id="RHEA:48097"/>
    </physiologicalReaction>
</comment>